<reference evidence="1" key="1">
    <citation type="submission" date="2020-07" db="EMBL/GenBank/DDBJ databases">
        <title>Multicomponent nature underlies the extraordinary mechanical properties of spider dragline silk.</title>
        <authorList>
            <person name="Kono N."/>
            <person name="Nakamura H."/>
            <person name="Mori M."/>
            <person name="Yoshida Y."/>
            <person name="Ohtoshi R."/>
            <person name="Malay A.D."/>
            <person name="Moran D.A.P."/>
            <person name="Tomita M."/>
            <person name="Numata K."/>
            <person name="Arakawa K."/>
        </authorList>
    </citation>
    <scope>NUCLEOTIDE SEQUENCE</scope>
</reference>
<accession>A0A8X6HA67</accession>
<evidence type="ECO:0000313" key="2">
    <source>
        <dbReference type="Proteomes" id="UP000887116"/>
    </source>
</evidence>
<keyword evidence="2" id="KW-1185">Reference proteome</keyword>
<dbReference type="Proteomes" id="UP000887116">
    <property type="component" value="Unassembled WGS sequence"/>
</dbReference>
<gene>
    <name evidence="1" type="ORF">TNCT_654631</name>
</gene>
<evidence type="ECO:0000313" key="1">
    <source>
        <dbReference type="EMBL" id="GFR18798.1"/>
    </source>
</evidence>
<comment type="caution">
    <text evidence="1">The sequence shown here is derived from an EMBL/GenBank/DDBJ whole genome shotgun (WGS) entry which is preliminary data.</text>
</comment>
<protein>
    <submittedName>
        <fullName evidence="1">Uncharacterized protein</fullName>
    </submittedName>
</protein>
<dbReference type="EMBL" id="BMAO01007829">
    <property type="protein sequence ID" value="GFR18798.1"/>
    <property type="molecule type" value="Genomic_DNA"/>
</dbReference>
<sequence>MQSVASPTCDAYTHAGQLWIQISSKIVVSESLKLILPGSLITGKLTEGTSEVLEEGIGPCPHTASEMPDEPSFVPQGWEARPISGGDCDLINGFRCGVPPLETALLTRRSDQVKCC</sequence>
<name>A0A8X6HA67_TRICU</name>
<organism evidence="1 2">
    <name type="scientific">Trichonephila clavata</name>
    <name type="common">Joro spider</name>
    <name type="synonym">Nephila clavata</name>
    <dbReference type="NCBI Taxonomy" id="2740835"/>
    <lineage>
        <taxon>Eukaryota</taxon>
        <taxon>Metazoa</taxon>
        <taxon>Ecdysozoa</taxon>
        <taxon>Arthropoda</taxon>
        <taxon>Chelicerata</taxon>
        <taxon>Arachnida</taxon>
        <taxon>Araneae</taxon>
        <taxon>Araneomorphae</taxon>
        <taxon>Entelegynae</taxon>
        <taxon>Araneoidea</taxon>
        <taxon>Nephilidae</taxon>
        <taxon>Trichonephila</taxon>
    </lineage>
</organism>
<proteinExistence type="predicted"/>
<dbReference type="AlphaFoldDB" id="A0A8X6HA67"/>